<organism evidence="2 3">
    <name type="scientific">Mariniflexile ostreae</name>
    <dbReference type="NCBI Taxonomy" id="1520892"/>
    <lineage>
        <taxon>Bacteria</taxon>
        <taxon>Pseudomonadati</taxon>
        <taxon>Bacteroidota</taxon>
        <taxon>Flavobacteriia</taxon>
        <taxon>Flavobacteriales</taxon>
        <taxon>Flavobacteriaceae</taxon>
        <taxon>Mariniflexile</taxon>
    </lineage>
</organism>
<dbReference type="InterPro" id="IPR012338">
    <property type="entry name" value="Beta-lactam/transpept-like"/>
</dbReference>
<dbReference type="InterPro" id="IPR001466">
    <property type="entry name" value="Beta-lactam-related"/>
</dbReference>
<sequence length="354" mass="39624">MKRIITTLILLLAYIGFSQNPVPLVEEKIKIARKLAKKFQKTNKIQGMAISVSEHGNLIWSEGFGYANRKLKVKVKPNETLFRIASISKSITAVTLAKLVDNHQIDLDKSIYEYLPNYPKKKYDFTVRELGGHLAGIRSYKGNEFVLNKKMTITQGLDLFKNDPLVFEPSSQYLYNSLGYVLLSNIMQKASHKGFNNLVNETVLKPLHMLNTMPDASDSEIPNRTKFYKRERVFSTPVSNEYKLAGGGFLSTSEDITKFGHELISPKIISEASLSEITTSQRLNSGRRTGYGIGFSVRKTKKGTPKFFHTGGGVGASSILLIYPKEDLVITVLTNLTGVSMHEFGNELEGIFID</sequence>
<reference evidence="2 3" key="1">
    <citation type="submission" date="2024-09" db="EMBL/GenBank/DDBJ databases">
        <authorList>
            <person name="Sun Q."/>
            <person name="Mori K."/>
        </authorList>
    </citation>
    <scope>NUCLEOTIDE SEQUENCE [LARGE SCALE GENOMIC DNA]</scope>
    <source>
        <strain evidence="2 3">CECT 8622</strain>
    </source>
</reference>
<gene>
    <name evidence="2" type="ORF">ACFFU9_14770</name>
</gene>
<name>A0ABV5FEX8_9FLAO</name>
<dbReference type="PANTHER" id="PTHR46520">
    <property type="entry name" value="SERINE BETA-LACTAMASE-LIKE PROTEIN LACTB, MITOCHONDRIAL"/>
    <property type="match status" value="1"/>
</dbReference>
<dbReference type="Proteomes" id="UP001589585">
    <property type="component" value="Unassembled WGS sequence"/>
</dbReference>
<dbReference type="InterPro" id="IPR052794">
    <property type="entry name" value="Mito_Ser_Protease_LACTB"/>
</dbReference>
<dbReference type="EC" id="3.-.-.-" evidence="2"/>
<proteinExistence type="predicted"/>
<keyword evidence="2" id="KW-0378">Hydrolase</keyword>
<dbReference type="SUPFAM" id="SSF56601">
    <property type="entry name" value="beta-lactamase/transpeptidase-like"/>
    <property type="match status" value="1"/>
</dbReference>
<dbReference type="GO" id="GO:0016787">
    <property type="term" value="F:hydrolase activity"/>
    <property type="evidence" value="ECO:0007669"/>
    <property type="project" value="UniProtKB-KW"/>
</dbReference>
<comment type="caution">
    <text evidence="2">The sequence shown here is derived from an EMBL/GenBank/DDBJ whole genome shotgun (WGS) entry which is preliminary data.</text>
</comment>
<protein>
    <submittedName>
        <fullName evidence="2">Serine hydrolase domain-containing protein</fullName>
        <ecNumber evidence="2">3.-.-.-</ecNumber>
    </submittedName>
</protein>
<keyword evidence="3" id="KW-1185">Reference proteome</keyword>
<evidence type="ECO:0000313" key="3">
    <source>
        <dbReference type="Proteomes" id="UP001589585"/>
    </source>
</evidence>
<dbReference type="PANTHER" id="PTHR46520:SF1">
    <property type="entry name" value="SERINE BETA-LACTAMASE-LIKE PROTEIN LACTB, MITOCHONDRIAL"/>
    <property type="match status" value="1"/>
</dbReference>
<feature type="domain" description="Beta-lactamase-related" evidence="1">
    <location>
        <begin position="33"/>
        <end position="338"/>
    </location>
</feature>
<dbReference type="Gene3D" id="3.40.710.10">
    <property type="entry name" value="DD-peptidase/beta-lactamase superfamily"/>
    <property type="match status" value="1"/>
</dbReference>
<evidence type="ECO:0000259" key="1">
    <source>
        <dbReference type="Pfam" id="PF00144"/>
    </source>
</evidence>
<dbReference type="EMBL" id="JBHMFC010000103">
    <property type="protein sequence ID" value="MFB9058006.1"/>
    <property type="molecule type" value="Genomic_DNA"/>
</dbReference>
<evidence type="ECO:0000313" key="2">
    <source>
        <dbReference type="EMBL" id="MFB9058006.1"/>
    </source>
</evidence>
<dbReference type="Pfam" id="PF00144">
    <property type="entry name" value="Beta-lactamase"/>
    <property type="match status" value="1"/>
</dbReference>
<accession>A0ABV5FEX8</accession>
<dbReference type="RefSeq" id="WP_379862252.1">
    <property type="nucleotide sequence ID" value="NZ_JBHMFC010000103.1"/>
</dbReference>